<dbReference type="PANTHER" id="PTHR42928">
    <property type="entry name" value="TRICARBOXYLATE-BINDING PROTEIN"/>
    <property type="match status" value="1"/>
</dbReference>
<dbReference type="InterPro" id="IPR005064">
    <property type="entry name" value="BUG"/>
</dbReference>
<name>A0A4R7BMD9_9HYPH</name>
<dbReference type="SUPFAM" id="SSF53850">
    <property type="entry name" value="Periplasmic binding protein-like II"/>
    <property type="match status" value="1"/>
</dbReference>
<keyword evidence="3" id="KW-1185">Reference proteome</keyword>
<accession>A0A4R7BMD9</accession>
<dbReference type="InterPro" id="IPR042100">
    <property type="entry name" value="Bug_dom1"/>
</dbReference>
<proteinExistence type="inferred from homology"/>
<evidence type="ECO:0000256" key="1">
    <source>
        <dbReference type="ARBA" id="ARBA00006987"/>
    </source>
</evidence>
<dbReference type="Gene3D" id="3.40.190.150">
    <property type="entry name" value="Bordetella uptake gene, domain 1"/>
    <property type="match status" value="1"/>
</dbReference>
<dbReference type="EMBL" id="SNZR01000017">
    <property type="protein sequence ID" value="TDR85445.1"/>
    <property type="molecule type" value="Genomic_DNA"/>
</dbReference>
<dbReference type="Pfam" id="PF03401">
    <property type="entry name" value="TctC"/>
    <property type="match status" value="1"/>
</dbReference>
<gene>
    <name evidence="2" type="ORF">EV668_4567</name>
</gene>
<evidence type="ECO:0000313" key="3">
    <source>
        <dbReference type="Proteomes" id="UP000295122"/>
    </source>
</evidence>
<comment type="caution">
    <text evidence="2">The sequence shown here is derived from an EMBL/GenBank/DDBJ whole genome shotgun (WGS) entry which is preliminary data.</text>
</comment>
<dbReference type="AlphaFoldDB" id="A0A4R7BMD9"/>
<dbReference type="PIRSF" id="PIRSF017082">
    <property type="entry name" value="YflP"/>
    <property type="match status" value="1"/>
</dbReference>
<comment type="similarity">
    <text evidence="1">Belongs to the UPF0065 (bug) family.</text>
</comment>
<dbReference type="CDD" id="cd13578">
    <property type="entry name" value="PBP2_Bug27"/>
    <property type="match status" value="1"/>
</dbReference>
<keyword evidence="2" id="KW-0675">Receptor</keyword>
<evidence type="ECO:0000313" key="2">
    <source>
        <dbReference type="EMBL" id="TDR85445.1"/>
    </source>
</evidence>
<reference evidence="2 3" key="1">
    <citation type="submission" date="2019-03" db="EMBL/GenBank/DDBJ databases">
        <title>Genomic Encyclopedia of Type Strains, Phase IV (KMG-IV): sequencing the most valuable type-strain genomes for metagenomic binning, comparative biology and taxonomic classification.</title>
        <authorList>
            <person name="Goeker M."/>
        </authorList>
    </citation>
    <scope>NUCLEOTIDE SEQUENCE [LARGE SCALE GENOMIC DNA]</scope>
    <source>
        <strain evidence="2 3">DSM 25903</strain>
    </source>
</reference>
<protein>
    <submittedName>
        <fullName evidence="2">Tripartite-type tricarboxylate transporter receptor subunit TctC</fullName>
    </submittedName>
</protein>
<sequence length="321" mass="34312">MIDRRALLAAGFLPLVPVRSRADSWPARMIKVIVPYPPGGSTDISARLFAEHMSNTLGQRLIIDNRPGAGANLGLEQAAAAEPDGYTIGIATTAHAINATLFKKLNYDIRSSFVPVALLTESPLIVVVHPSVPAKTIDELIALAKSKPGELNYASTGIGGSPHLAAEHFAHRAGIKMRHVPYRGSAPGVADVVAGHVQLMFDTTQSVLQHVRDGRVRALGITSRERLGIAMDIPTLSESGMTDFEAISWNGILAPRGTPPAVVTRLNRAVVAALDVPQLKERFAQLGSFIRPSSPEEFGAYLGSEIDKWGEIVRLSGAKVE</sequence>
<organism evidence="2 3">
    <name type="scientific">Enterovirga rhinocerotis</name>
    <dbReference type="NCBI Taxonomy" id="1339210"/>
    <lineage>
        <taxon>Bacteria</taxon>
        <taxon>Pseudomonadati</taxon>
        <taxon>Pseudomonadota</taxon>
        <taxon>Alphaproteobacteria</taxon>
        <taxon>Hyphomicrobiales</taxon>
        <taxon>Methylobacteriaceae</taxon>
        <taxon>Enterovirga</taxon>
    </lineage>
</organism>
<dbReference type="Proteomes" id="UP000295122">
    <property type="component" value="Unassembled WGS sequence"/>
</dbReference>
<dbReference type="Gene3D" id="3.40.190.10">
    <property type="entry name" value="Periplasmic binding protein-like II"/>
    <property type="match status" value="1"/>
</dbReference>
<dbReference type="RefSeq" id="WP_208111611.1">
    <property type="nucleotide sequence ID" value="NZ_SNZR01000017.1"/>
</dbReference>
<dbReference type="PANTHER" id="PTHR42928:SF5">
    <property type="entry name" value="BLR1237 PROTEIN"/>
    <property type="match status" value="1"/>
</dbReference>